<keyword evidence="2" id="KW-0238">DNA-binding</keyword>
<dbReference type="InterPro" id="IPR036388">
    <property type="entry name" value="WH-like_DNA-bd_sf"/>
</dbReference>
<dbReference type="Gene3D" id="1.10.10.10">
    <property type="entry name" value="Winged helix-like DNA-binding domain superfamily/Winged helix DNA-binding domain"/>
    <property type="match status" value="1"/>
</dbReference>
<dbReference type="GO" id="GO:0005829">
    <property type="term" value="C:cytosol"/>
    <property type="evidence" value="ECO:0007669"/>
    <property type="project" value="TreeGrafter"/>
</dbReference>
<dbReference type="EMBL" id="LGSS01000002">
    <property type="protein sequence ID" value="KNF09800.1"/>
    <property type="molecule type" value="Genomic_DNA"/>
</dbReference>
<dbReference type="PROSITE" id="PS50042">
    <property type="entry name" value="CNMP_BINDING_3"/>
    <property type="match status" value="1"/>
</dbReference>
<name>A0A0L0WEF1_GOTPU</name>
<dbReference type="SUPFAM" id="SSF46785">
    <property type="entry name" value="Winged helix' DNA-binding domain"/>
    <property type="match status" value="1"/>
</dbReference>
<dbReference type="InterPro" id="IPR014710">
    <property type="entry name" value="RmlC-like_jellyroll"/>
</dbReference>
<keyword evidence="3" id="KW-0804">Transcription</keyword>
<dbReference type="InterPro" id="IPR012318">
    <property type="entry name" value="HTH_CRP"/>
</dbReference>
<dbReference type="PANTHER" id="PTHR24567:SF28">
    <property type="entry name" value="LISTERIOLYSIN REGULATORY PROTEIN"/>
    <property type="match status" value="1"/>
</dbReference>
<protein>
    <submittedName>
        <fullName evidence="6">Global nitrogen regulator</fullName>
    </submittedName>
</protein>
<organism evidence="6 7">
    <name type="scientific">Gottschalkia purinilytica</name>
    <name type="common">Clostridium purinilyticum</name>
    <dbReference type="NCBI Taxonomy" id="1503"/>
    <lineage>
        <taxon>Bacteria</taxon>
        <taxon>Bacillati</taxon>
        <taxon>Bacillota</taxon>
        <taxon>Tissierellia</taxon>
        <taxon>Tissierellales</taxon>
        <taxon>Gottschalkiaceae</taxon>
        <taxon>Gottschalkia</taxon>
    </lineage>
</organism>
<dbReference type="OrthoDB" id="9798104at2"/>
<dbReference type="SMART" id="SM00100">
    <property type="entry name" value="cNMP"/>
    <property type="match status" value="1"/>
</dbReference>
<dbReference type="CDD" id="cd00038">
    <property type="entry name" value="CAP_ED"/>
    <property type="match status" value="1"/>
</dbReference>
<evidence type="ECO:0000313" key="7">
    <source>
        <dbReference type="Proteomes" id="UP000037267"/>
    </source>
</evidence>
<dbReference type="InterPro" id="IPR000595">
    <property type="entry name" value="cNMP-bd_dom"/>
</dbReference>
<dbReference type="GO" id="GO:0003700">
    <property type="term" value="F:DNA-binding transcription factor activity"/>
    <property type="evidence" value="ECO:0007669"/>
    <property type="project" value="InterPro"/>
</dbReference>
<dbReference type="InterPro" id="IPR050397">
    <property type="entry name" value="Env_Response_Regulators"/>
</dbReference>
<evidence type="ECO:0000259" key="4">
    <source>
        <dbReference type="PROSITE" id="PS50042"/>
    </source>
</evidence>
<dbReference type="STRING" id="1503.CLPU_2c02520"/>
<dbReference type="PATRIC" id="fig|1503.3.peg.1748"/>
<dbReference type="PRINTS" id="PR00034">
    <property type="entry name" value="HTHCRP"/>
</dbReference>
<dbReference type="Pfam" id="PF00027">
    <property type="entry name" value="cNMP_binding"/>
    <property type="match status" value="1"/>
</dbReference>
<dbReference type="InterPro" id="IPR018335">
    <property type="entry name" value="Tscrpt_reg_HTH_Crp-type_CS"/>
</dbReference>
<accession>A0A0L0WEF1</accession>
<feature type="domain" description="Cyclic nucleotide-binding" evidence="4">
    <location>
        <begin position="28"/>
        <end position="148"/>
    </location>
</feature>
<dbReference type="CDD" id="cd00092">
    <property type="entry name" value="HTH_CRP"/>
    <property type="match status" value="1"/>
</dbReference>
<evidence type="ECO:0000256" key="1">
    <source>
        <dbReference type="ARBA" id="ARBA00023015"/>
    </source>
</evidence>
<dbReference type="PROSITE" id="PS51063">
    <property type="entry name" value="HTH_CRP_2"/>
    <property type="match status" value="1"/>
</dbReference>
<dbReference type="Proteomes" id="UP000037267">
    <property type="component" value="Unassembled WGS sequence"/>
</dbReference>
<evidence type="ECO:0000313" key="6">
    <source>
        <dbReference type="EMBL" id="KNF09800.1"/>
    </source>
</evidence>
<dbReference type="PROSITE" id="PS00042">
    <property type="entry name" value="HTH_CRP_1"/>
    <property type="match status" value="1"/>
</dbReference>
<dbReference type="SUPFAM" id="SSF51206">
    <property type="entry name" value="cAMP-binding domain-like"/>
    <property type="match status" value="1"/>
</dbReference>
<dbReference type="RefSeq" id="WP_050354178.1">
    <property type="nucleotide sequence ID" value="NZ_LGSS01000002.1"/>
</dbReference>
<comment type="caution">
    <text evidence="6">The sequence shown here is derived from an EMBL/GenBank/DDBJ whole genome shotgun (WGS) entry which is preliminary data.</text>
</comment>
<dbReference type="SMART" id="SM00419">
    <property type="entry name" value="HTH_CRP"/>
    <property type="match status" value="1"/>
</dbReference>
<evidence type="ECO:0000256" key="3">
    <source>
        <dbReference type="ARBA" id="ARBA00023163"/>
    </source>
</evidence>
<dbReference type="PANTHER" id="PTHR24567">
    <property type="entry name" value="CRP FAMILY TRANSCRIPTIONAL REGULATORY PROTEIN"/>
    <property type="match status" value="1"/>
</dbReference>
<dbReference type="Pfam" id="PF13545">
    <property type="entry name" value="HTH_Crp_2"/>
    <property type="match status" value="1"/>
</dbReference>
<dbReference type="Gene3D" id="2.60.120.10">
    <property type="entry name" value="Jelly Rolls"/>
    <property type="match status" value="1"/>
</dbReference>
<keyword evidence="7" id="KW-1185">Reference proteome</keyword>
<reference evidence="7" key="1">
    <citation type="submission" date="2015-07" db="EMBL/GenBank/DDBJ databases">
        <title>Draft genome sequence of the purine-degrading Gottschalkia purinilyticum DSM 1384 (formerly Clostridium purinilyticum).</title>
        <authorList>
            <person name="Poehlein A."/>
            <person name="Schiel-Bengelsdorf B."/>
            <person name="Bengelsdorf F.R."/>
            <person name="Daniel R."/>
            <person name="Duerre P."/>
        </authorList>
    </citation>
    <scope>NUCLEOTIDE SEQUENCE [LARGE SCALE GENOMIC DNA]</scope>
    <source>
        <strain evidence="7">DSM 1384</strain>
    </source>
</reference>
<dbReference type="GO" id="GO:0003677">
    <property type="term" value="F:DNA binding"/>
    <property type="evidence" value="ECO:0007669"/>
    <property type="project" value="UniProtKB-KW"/>
</dbReference>
<sequence length="243" mass="27939">MNNLQNLEFNEEACKKCKGRYCASKVSIFSVLEEPQLKEVTDKIDRKIYKKGQMIFFEGDISDKLYLINKGKVKIFKYTKEGKEQILYILSEGEFVGDLSLLKKGEFKFNAEALEDVNMCQLTKDDFDDVLRKNPDMALKVLQVVYERISKLETLIQSLSTKDIESRVSGLLLNFIKDFGVPKGNNVELDLPLSREDIANYIGVTRETISRKLNSMQEEGILKLVGNKKIIIQDLEKLESLYE</sequence>
<evidence type="ECO:0000259" key="5">
    <source>
        <dbReference type="PROSITE" id="PS51063"/>
    </source>
</evidence>
<feature type="domain" description="HTH crp-type" evidence="5">
    <location>
        <begin position="162"/>
        <end position="236"/>
    </location>
</feature>
<keyword evidence="1" id="KW-0805">Transcription regulation</keyword>
<proteinExistence type="predicted"/>
<dbReference type="InterPro" id="IPR036390">
    <property type="entry name" value="WH_DNA-bd_sf"/>
</dbReference>
<evidence type="ECO:0000256" key="2">
    <source>
        <dbReference type="ARBA" id="ARBA00023125"/>
    </source>
</evidence>
<dbReference type="InterPro" id="IPR018490">
    <property type="entry name" value="cNMP-bd_dom_sf"/>
</dbReference>
<dbReference type="AlphaFoldDB" id="A0A0L0WEF1"/>
<gene>
    <name evidence="6" type="primary">ntcA</name>
    <name evidence="6" type="ORF">CLPU_2c02520</name>
</gene>